<protein>
    <submittedName>
        <fullName evidence="2">Uncharacterized protein</fullName>
    </submittedName>
</protein>
<evidence type="ECO:0000313" key="2">
    <source>
        <dbReference type="EMBL" id="BAN65003.1"/>
    </source>
</evidence>
<name>S6B0Y4_BABBO</name>
<dbReference type="VEuPathDB" id="PiroplasmaDB:BBOV_II002210"/>
<dbReference type="AlphaFoldDB" id="S6B0Y4"/>
<proteinExistence type="evidence at transcript level"/>
<dbReference type="EMBL" id="AK441209">
    <property type="protein sequence ID" value="BAN65003.1"/>
    <property type="molecule type" value="mRNA"/>
</dbReference>
<feature type="region of interest" description="Disordered" evidence="1">
    <location>
        <begin position="1"/>
        <end position="104"/>
    </location>
</feature>
<feature type="compositionally biased region" description="Basic and acidic residues" evidence="1">
    <location>
        <begin position="24"/>
        <end position="68"/>
    </location>
</feature>
<organism evidence="2">
    <name type="scientific">Babesia bovis</name>
    <dbReference type="NCBI Taxonomy" id="5865"/>
    <lineage>
        <taxon>Eukaryota</taxon>
        <taxon>Sar</taxon>
        <taxon>Alveolata</taxon>
        <taxon>Apicomplexa</taxon>
        <taxon>Aconoidasida</taxon>
        <taxon>Piroplasmida</taxon>
        <taxon>Babesiidae</taxon>
        <taxon>Babesia</taxon>
    </lineage>
</organism>
<accession>S6B0Y4</accession>
<gene>
    <name evidence="2" type="primary">BBOV_II002210</name>
</gene>
<reference evidence="2" key="1">
    <citation type="journal article" date="2014" name="BMC Genomics">
        <title>The Babesia bovis gene and promoter model: an update from full-length EST analysis.</title>
        <authorList>
            <person name="Yamagishi J."/>
            <person name="Wakaguri H."/>
            <person name="Yokoyama N."/>
            <person name="Yamashita R."/>
            <person name="Suzuki Y."/>
            <person name="Xuan X."/>
            <person name="Igarashi I."/>
        </authorList>
    </citation>
    <scope>NUCLEOTIDE SEQUENCE</scope>
    <source>
        <strain evidence="2">Texas</strain>
    </source>
</reference>
<dbReference type="PANTHER" id="PTHR33828:SF2">
    <property type="entry name" value="NUCLEOLIN"/>
    <property type="match status" value="1"/>
</dbReference>
<dbReference type="PANTHER" id="PTHR33828">
    <property type="entry name" value="OS05G0596200 PROTEIN"/>
    <property type="match status" value="1"/>
</dbReference>
<feature type="compositionally biased region" description="Basic and acidic residues" evidence="1">
    <location>
        <begin position="1"/>
        <end position="10"/>
    </location>
</feature>
<evidence type="ECO:0000256" key="1">
    <source>
        <dbReference type="SAM" id="MobiDB-lite"/>
    </source>
</evidence>
<sequence>MGKHEEKNTPDSEATGDKKKRRSADKESEASKKKPKKSVENEKAKDKTSKKNVDKRNGKEVKKEAPKDKGKKKVSKSPSDVKPEAAPSIFAKLGQKHVTPPKGDGTRGFYESLLEAHPNSVLAVVYCVEYGLSGGQKHHELYERYQEMRQQGLLKGAAGGVRPAAIQVLQKMNRKSAKKSRDKGD</sequence>